<dbReference type="GO" id="GO:0005829">
    <property type="term" value="C:cytosol"/>
    <property type="evidence" value="ECO:0007669"/>
    <property type="project" value="TreeGrafter"/>
</dbReference>
<evidence type="ECO:0000256" key="1">
    <source>
        <dbReference type="ARBA" id="ARBA00010552"/>
    </source>
</evidence>
<dbReference type="GO" id="GO:0005739">
    <property type="term" value="C:mitochondrion"/>
    <property type="evidence" value="ECO:0007669"/>
    <property type="project" value="UniProtKB-ARBA"/>
</dbReference>
<dbReference type="PANTHER" id="PTHR11803:SF42">
    <property type="entry name" value="MMF1"/>
    <property type="match status" value="1"/>
</dbReference>
<dbReference type="OrthoDB" id="309640at2759"/>
<dbReference type="KEGG" id="ure:UREG_02838"/>
<dbReference type="GO" id="GO:0019239">
    <property type="term" value="F:deaminase activity"/>
    <property type="evidence" value="ECO:0007669"/>
    <property type="project" value="TreeGrafter"/>
</dbReference>
<dbReference type="eggNOG" id="KOG2317">
    <property type="taxonomic scope" value="Eukaryota"/>
</dbReference>
<evidence type="ECO:0000313" key="2">
    <source>
        <dbReference type="EMBL" id="EEP77989.1"/>
    </source>
</evidence>
<gene>
    <name evidence="2" type="ORF">UREG_02838</name>
</gene>
<keyword evidence="3" id="KW-1185">Reference proteome</keyword>
<dbReference type="InterPro" id="IPR035959">
    <property type="entry name" value="RutC-like_sf"/>
</dbReference>
<dbReference type="PANTHER" id="PTHR11803">
    <property type="entry name" value="2-IMINOBUTANOATE/2-IMINOPROPANOATE DEAMINASE RIDA"/>
    <property type="match status" value="1"/>
</dbReference>
<dbReference type="InParanoid" id="C4JI92"/>
<dbReference type="EMBL" id="CH476615">
    <property type="protein sequence ID" value="EEP77989.1"/>
    <property type="molecule type" value="Genomic_DNA"/>
</dbReference>
<proteinExistence type="inferred from homology"/>
<dbReference type="HOGENOM" id="CLU_100715_7_2_1"/>
<dbReference type="SUPFAM" id="SSF55298">
    <property type="entry name" value="YjgF-like"/>
    <property type="match status" value="1"/>
</dbReference>
<dbReference type="OMA" id="VKTNVFI"/>
<dbReference type="Gene3D" id="3.30.1330.40">
    <property type="entry name" value="RutC-like"/>
    <property type="match status" value="1"/>
</dbReference>
<dbReference type="InterPro" id="IPR006175">
    <property type="entry name" value="YjgF/YER057c/UK114"/>
</dbReference>
<dbReference type="FunFam" id="3.30.1330.40:FF:000001">
    <property type="entry name" value="L-PSP family endoribonuclease"/>
    <property type="match status" value="1"/>
</dbReference>
<dbReference type="VEuPathDB" id="FungiDB:UREG_02838"/>
<dbReference type="Proteomes" id="UP000002058">
    <property type="component" value="Unassembled WGS sequence"/>
</dbReference>
<dbReference type="GeneID" id="8437627"/>
<organism evidence="2 3">
    <name type="scientific">Uncinocarpus reesii (strain UAMH 1704)</name>
    <dbReference type="NCBI Taxonomy" id="336963"/>
    <lineage>
        <taxon>Eukaryota</taxon>
        <taxon>Fungi</taxon>
        <taxon>Dikarya</taxon>
        <taxon>Ascomycota</taxon>
        <taxon>Pezizomycotina</taxon>
        <taxon>Eurotiomycetes</taxon>
        <taxon>Eurotiomycetidae</taxon>
        <taxon>Onygenales</taxon>
        <taxon>Onygenaceae</taxon>
        <taxon>Uncinocarpus</taxon>
    </lineage>
</organism>
<accession>C4JI92</accession>
<dbReference type="Pfam" id="PF01042">
    <property type="entry name" value="Ribonuc_L-PSP"/>
    <property type="match status" value="1"/>
</dbReference>
<dbReference type="AlphaFoldDB" id="C4JI92"/>
<sequence length="151" mass="16425">MTEKRAVFTEKGAAPLPVFSQAVVHNGMIYCSGSIGLDPATKKVVEGGIGERTVQALRNLSVVLEAGGSSIQNVVKVNVFLTSMKDFAEMNEAYEPFFSGGVKPVWIILEFKIRISVKLMPILLKCRTCVAVKELPFGTDVEIECIAFLTV</sequence>
<dbReference type="RefSeq" id="XP_002543322.1">
    <property type="nucleotide sequence ID" value="XM_002543276.1"/>
</dbReference>
<dbReference type="CDD" id="cd00448">
    <property type="entry name" value="YjgF_YER057c_UK114_family"/>
    <property type="match status" value="1"/>
</dbReference>
<reference evidence="3" key="1">
    <citation type="journal article" date="2009" name="Genome Res.">
        <title>Comparative genomic analyses of the human fungal pathogens Coccidioides and their relatives.</title>
        <authorList>
            <person name="Sharpton T.J."/>
            <person name="Stajich J.E."/>
            <person name="Rounsley S.D."/>
            <person name="Gardner M.J."/>
            <person name="Wortman J.R."/>
            <person name="Jordar V.S."/>
            <person name="Maiti R."/>
            <person name="Kodira C.D."/>
            <person name="Neafsey D.E."/>
            <person name="Zeng Q."/>
            <person name="Hung C.-Y."/>
            <person name="McMahan C."/>
            <person name="Muszewska A."/>
            <person name="Grynberg M."/>
            <person name="Mandel M.A."/>
            <person name="Kellner E.M."/>
            <person name="Barker B.M."/>
            <person name="Galgiani J.N."/>
            <person name="Orbach M.J."/>
            <person name="Kirkland T.N."/>
            <person name="Cole G.T."/>
            <person name="Henn M.R."/>
            <person name="Birren B.W."/>
            <person name="Taylor J.W."/>
        </authorList>
    </citation>
    <scope>NUCLEOTIDE SEQUENCE [LARGE SCALE GENOMIC DNA]</scope>
    <source>
        <strain evidence="3">UAMH 1704</strain>
    </source>
</reference>
<comment type="similarity">
    <text evidence="1">Belongs to the RutC family.</text>
</comment>
<name>C4JI92_UNCRE</name>
<evidence type="ECO:0000313" key="3">
    <source>
        <dbReference type="Proteomes" id="UP000002058"/>
    </source>
</evidence>
<protein>
    <submittedName>
        <fullName evidence="2">Endoribonuclease L-PSP</fullName>
    </submittedName>
</protein>